<dbReference type="Proteomes" id="UP000287171">
    <property type="component" value="Unassembled WGS sequence"/>
</dbReference>
<dbReference type="Pfam" id="PF00126">
    <property type="entry name" value="HTH_1"/>
    <property type="match status" value="1"/>
</dbReference>
<evidence type="ECO:0000256" key="2">
    <source>
        <dbReference type="ARBA" id="ARBA00023015"/>
    </source>
</evidence>
<comment type="caution">
    <text evidence="6">The sequence shown here is derived from an EMBL/GenBank/DDBJ whole genome shotgun (WGS) entry which is preliminary data.</text>
</comment>
<dbReference type="AlphaFoldDB" id="A0A402BCK9"/>
<accession>A0A402BCK9</accession>
<dbReference type="EMBL" id="BIFT01000001">
    <property type="protein sequence ID" value="GCE29095.1"/>
    <property type="molecule type" value="Genomic_DNA"/>
</dbReference>
<organism evidence="6 7">
    <name type="scientific">Dictyobacter alpinus</name>
    <dbReference type="NCBI Taxonomy" id="2014873"/>
    <lineage>
        <taxon>Bacteria</taxon>
        <taxon>Bacillati</taxon>
        <taxon>Chloroflexota</taxon>
        <taxon>Ktedonobacteria</taxon>
        <taxon>Ktedonobacterales</taxon>
        <taxon>Dictyobacteraceae</taxon>
        <taxon>Dictyobacter</taxon>
    </lineage>
</organism>
<dbReference type="InterPro" id="IPR036388">
    <property type="entry name" value="WH-like_DNA-bd_sf"/>
</dbReference>
<feature type="domain" description="HTH lysR-type" evidence="5">
    <location>
        <begin position="6"/>
        <end position="63"/>
    </location>
</feature>
<proteinExistence type="inferred from homology"/>
<dbReference type="InterPro" id="IPR005119">
    <property type="entry name" value="LysR_subst-bd"/>
</dbReference>
<dbReference type="SUPFAM" id="SSF53850">
    <property type="entry name" value="Periplasmic binding protein-like II"/>
    <property type="match status" value="1"/>
</dbReference>
<dbReference type="GO" id="GO:0032993">
    <property type="term" value="C:protein-DNA complex"/>
    <property type="evidence" value="ECO:0007669"/>
    <property type="project" value="TreeGrafter"/>
</dbReference>
<dbReference type="SUPFAM" id="SSF46785">
    <property type="entry name" value="Winged helix' DNA-binding domain"/>
    <property type="match status" value="1"/>
</dbReference>
<dbReference type="RefSeq" id="WP_126629236.1">
    <property type="nucleotide sequence ID" value="NZ_BIFT01000001.1"/>
</dbReference>
<dbReference type="Pfam" id="PF03466">
    <property type="entry name" value="LysR_substrate"/>
    <property type="match status" value="1"/>
</dbReference>
<dbReference type="PROSITE" id="PS50931">
    <property type="entry name" value="HTH_LYSR"/>
    <property type="match status" value="1"/>
</dbReference>
<dbReference type="PANTHER" id="PTHR30346:SF0">
    <property type="entry name" value="HCA OPERON TRANSCRIPTIONAL ACTIVATOR HCAR"/>
    <property type="match status" value="1"/>
</dbReference>
<dbReference type="InterPro" id="IPR000847">
    <property type="entry name" value="LysR_HTH_N"/>
</dbReference>
<dbReference type="InterPro" id="IPR036390">
    <property type="entry name" value="WH_DNA-bd_sf"/>
</dbReference>
<name>A0A402BCK9_9CHLR</name>
<keyword evidence="7" id="KW-1185">Reference proteome</keyword>
<keyword evidence="2" id="KW-0805">Transcription regulation</keyword>
<keyword evidence="4" id="KW-0804">Transcription</keyword>
<evidence type="ECO:0000256" key="4">
    <source>
        <dbReference type="ARBA" id="ARBA00023163"/>
    </source>
</evidence>
<dbReference type="FunFam" id="1.10.10.10:FF:000001">
    <property type="entry name" value="LysR family transcriptional regulator"/>
    <property type="match status" value="1"/>
</dbReference>
<reference evidence="7" key="1">
    <citation type="submission" date="2018-12" db="EMBL/GenBank/DDBJ databases">
        <title>Tengunoibacter tsumagoiensis gen. nov., sp. nov., Dictyobacter kobayashii sp. nov., D. alpinus sp. nov., and D. joshuensis sp. nov. and description of Dictyobacteraceae fam. nov. within the order Ktedonobacterales isolated from Tengu-no-mugimeshi.</title>
        <authorList>
            <person name="Wang C.M."/>
            <person name="Zheng Y."/>
            <person name="Sakai Y."/>
            <person name="Toyoda A."/>
            <person name="Minakuchi Y."/>
            <person name="Abe K."/>
            <person name="Yokota A."/>
            <person name="Yabe S."/>
        </authorList>
    </citation>
    <scope>NUCLEOTIDE SEQUENCE [LARGE SCALE GENOMIC DNA]</scope>
    <source>
        <strain evidence="7">Uno16</strain>
    </source>
</reference>
<evidence type="ECO:0000313" key="7">
    <source>
        <dbReference type="Proteomes" id="UP000287171"/>
    </source>
</evidence>
<evidence type="ECO:0000313" key="6">
    <source>
        <dbReference type="EMBL" id="GCE29095.1"/>
    </source>
</evidence>
<protein>
    <submittedName>
        <fullName evidence="6">LysR family transcriptional regulator</fullName>
    </submittedName>
</protein>
<gene>
    <name evidence="6" type="ORF">KDA_45790</name>
</gene>
<dbReference type="PANTHER" id="PTHR30346">
    <property type="entry name" value="TRANSCRIPTIONAL DUAL REGULATOR HCAR-RELATED"/>
    <property type="match status" value="1"/>
</dbReference>
<dbReference type="Gene3D" id="1.10.10.10">
    <property type="entry name" value="Winged helix-like DNA-binding domain superfamily/Winged helix DNA-binding domain"/>
    <property type="match status" value="1"/>
</dbReference>
<comment type="similarity">
    <text evidence="1">Belongs to the LysR transcriptional regulatory family.</text>
</comment>
<dbReference type="Gene3D" id="3.40.190.10">
    <property type="entry name" value="Periplasmic binding protein-like II"/>
    <property type="match status" value="2"/>
</dbReference>
<keyword evidence="3" id="KW-0238">DNA-binding</keyword>
<dbReference type="GO" id="GO:0003700">
    <property type="term" value="F:DNA-binding transcription factor activity"/>
    <property type="evidence" value="ECO:0007669"/>
    <property type="project" value="InterPro"/>
</dbReference>
<dbReference type="OrthoDB" id="9803735at2"/>
<sequence>MYSQKIELRHLRYFVVVAEELNFSRAAERLQMAQPPLSQQIRQLEQELGVQLLERNKHSVQLTEAGKVFLADAQRLLQQVEQAITNVQQAQRGQVGQLKIGFIATAADSIVPEVLKVYRARYPRVNVSLREMLGRDQLQALKDHELHVGFLVPPGASGMQPQISMEIVQRNPLVAVLPENHALAGKQSLAVNELAEEPFILYPHTSSSVFHDLIVGECNRAGFTPIVAQEVSEIRTLLGLVAAGLGVSLIPSTVTLFRPQGIVYLPLRDSTTDYTIAMTWQHNDSSSLVQEFLAVAREVIKQLQDRES</sequence>
<evidence type="ECO:0000256" key="1">
    <source>
        <dbReference type="ARBA" id="ARBA00009437"/>
    </source>
</evidence>
<dbReference type="GO" id="GO:0003677">
    <property type="term" value="F:DNA binding"/>
    <property type="evidence" value="ECO:0007669"/>
    <property type="project" value="UniProtKB-KW"/>
</dbReference>
<dbReference type="PRINTS" id="PR00039">
    <property type="entry name" value="HTHLYSR"/>
</dbReference>
<evidence type="ECO:0000259" key="5">
    <source>
        <dbReference type="PROSITE" id="PS50931"/>
    </source>
</evidence>
<dbReference type="CDD" id="cd08414">
    <property type="entry name" value="PBP2_LTTR_aromatics_like"/>
    <property type="match status" value="1"/>
</dbReference>
<evidence type="ECO:0000256" key="3">
    <source>
        <dbReference type="ARBA" id="ARBA00023125"/>
    </source>
</evidence>